<dbReference type="PANTHER" id="PTHR16023">
    <property type="entry name" value="TAX1 BINDING PROTEIN-RELATED"/>
    <property type="match status" value="1"/>
</dbReference>
<dbReference type="Pfam" id="PF12755">
    <property type="entry name" value="Vac14_Fab1_bd"/>
    <property type="match status" value="1"/>
</dbReference>
<sequence length="742" mass="83277">MSSNQSDYGPLPQAIGRALSDKMYEKRKGAALDIEKLVRDLAAKGDKDQIYKLTAVLGSDFALSPNTSLKRGGLIGLAATATGLGKESSGYVSELIRPVLPCFKDPDSRTRYLACEALYNIAKVTRNAILKHFNDVFNVLFVLAADPDINVKNGSELLDRLLKDIVTGSPNFDLNAFINLLRERIYTQNSFVGQFILSWVTTLDSVPDINMLVYLPEILDGLFHILSDQNKEVRKMCEFCLDEFLKGIRKNPSSADFPNMVNILTTHTTSQVELIQLTAMTWIREFLNLAGRSLLHFMSALLSAALPCLAYEDQKRKSIKEVATSVNQSLMRLVTQSDDDDTNQPPVSNTPEKTDLTHITLPVKLKLAPIVQVLTRYLGHKSIQTRIAVLQWIYHLHIKTPKKIFYHVEQLFPVILKTLSDPSDEVVLRDLEVLAEIVSSSAGPDFVADQQETNQIAPSAASNASFRAVTGTNKYFTDFMVKLLSLFSTDPQLLEDRGSFIIRQLCLLLNAEHIYQALSKILLDSPDMKFATTMVQTLNTILLTSTELFDLRNKLKDLRTEASCSLFCCLYKSWCHSPVATVSLCLLTQNYKHSCDLIYQFGDLEVTVDFLTEIDKLVQLIESPIFTYLRLQLLDAEHNPYLLKSLYGLLMLLPQSTAFNILHHRLTCVPNLQYLSGTGGAPKKLFLPGHKAAVGPSKGESSHKKNINWTQMLEHFHQIQEEHSKAKRSRHQPLENLASGRT</sequence>
<comment type="function">
    <text evidence="6">Scaffold protein component of the PI(3,5)P2 regulatory complex which regulates both the synthesis and turnover of phosphatidylinositol 3,5-bisphosphate (PtdIns(3,5)P2). Pentamerizes into a star-shaped structure and nucleates the assembly of the complex. The pentamer binds a single copy each of PIKFYVE and FIG4 and coordinates both PIKfyve kinase activity and FIG4 phosphatase activity, being required to maintain normal levels of phosphatidylinositol 3-phosphate (PtdIns(3)P) and phosphatidylinositol 5-phosphate (PtdIns(5)P). Plays a role in the biogenesis of endosome carrier vesicles (ECV) / multivesicular bodies (MVB) transport intermediates from early endosomes.</text>
</comment>
<evidence type="ECO:0000256" key="3">
    <source>
        <dbReference type="ARBA" id="ARBA00013840"/>
    </source>
</evidence>
<accession>A0A7M7N7T1</accession>
<evidence type="ECO:0000256" key="5">
    <source>
        <dbReference type="ARBA" id="ARBA00023136"/>
    </source>
</evidence>
<evidence type="ECO:0000256" key="8">
    <source>
        <dbReference type="SAM" id="MobiDB-lite"/>
    </source>
</evidence>
<dbReference type="InterPro" id="IPR026825">
    <property type="entry name" value="Vac14"/>
</dbReference>
<evidence type="ECO:0000259" key="9">
    <source>
        <dbReference type="Pfam" id="PF11916"/>
    </source>
</evidence>
<comment type="similarity">
    <text evidence="2">Belongs to the VAC14 family.</text>
</comment>
<comment type="subunit">
    <text evidence="7">Forms pentamers. Component of the PI(3,5)P2 regulatory complex/PAS complex, at least composed of PIKFYVE, FIG4 and VAC14. VAC14 nucleates the assembly of the complex and serves as a scaffold by pentamerizing into a star-shaped structure, which can bind a single copy each of PIKFYVE and FIG4 and coordinates their activities. Interacts with NOS1.</text>
</comment>
<name>A0A7M7N7T1_STRPU</name>
<dbReference type="SUPFAM" id="SSF48371">
    <property type="entry name" value="ARM repeat"/>
    <property type="match status" value="1"/>
</dbReference>
<dbReference type="RefSeq" id="XP_030831703.1">
    <property type="nucleotide sequence ID" value="XM_030975843.1"/>
</dbReference>
<feature type="region of interest" description="Disordered" evidence="8">
    <location>
        <begin position="720"/>
        <end position="742"/>
    </location>
</feature>
<dbReference type="GO" id="GO:0010008">
    <property type="term" value="C:endosome membrane"/>
    <property type="evidence" value="ECO:0000318"/>
    <property type="project" value="GO_Central"/>
</dbReference>
<evidence type="ECO:0000313" key="11">
    <source>
        <dbReference type="Proteomes" id="UP000007110"/>
    </source>
</evidence>
<dbReference type="Gene3D" id="1.25.10.10">
    <property type="entry name" value="Leucine-rich Repeat Variant"/>
    <property type="match status" value="2"/>
</dbReference>
<dbReference type="InterPro" id="IPR011989">
    <property type="entry name" value="ARM-like"/>
</dbReference>
<dbReference type="OMA" id="QCYQHVS"/>
<dbReference type="Pfam" id="PF11916">
    <property type="entry name" value="Vac14_Fig4_bd"/>
    <property type="match status" value="1"/>
</dbReference>
<evidence type="ECO:0000313" key="10">
    <source>
        <dbReference type="EnsemblMetazoa" id="XP_030831703"/>
    </source>
</evidence>
<evidence type="ECO:0000256" key="6">
    <source>
        <dbReference type="ARBA" id="ARBA00045654"/>
    </source>
</evidence>
<dbReference type="InParanoid" id="A0A7M7N7T1"/>
<dbReference type="FunCoup" id="A0A7M7N7T1">
    <property type="interactions" value="1719"/>
</dbReference>
<dbReference type="Proteomes" id="UP000007110">
    <property type="component" value="Unassembled WGS sequence"/>
</dbReference>
<dbReference type="PANTHER" id="PTHR16023:SF0">
    <property type="entry name" value="PROTEIN VAC14 HOMOLOG"/>
    <property type="match status" value="1"/>
</dbReference>
<dbReference type="InterPro" id="IPR016024">
    <property type="entry name" value="ARM-type_fold"/>
</dbReference>
<evidence type="ECO:0000256" key="1">
    <source>
        <dbReference type="ARBA" id="ARBA00004308"/>
    </source>
</evidence>
<dbReference type="KEGG" id="spu:579402"/>
<evidence type="ECO:0000256" key="7">
    <source>
        <dbReference type="ARBA" id="ARBA00047092"/>
    </source>
</evidence>
<keyword evidence="4" id="KW-0677">Repeat</keyword>
<dbReference type="GO" id="GO:0006661">
    <property type="term" value="P:phosphatidylinositol biosynthetic process"/>
    <property type="evidence" value="ECO:0000318"/>
    <property type="project" value="GO_Central"/>
</dbReference>
<keyword evidence="11" id="KW-1185">Reference proteome</keyword>
<dbReference type="OrthoDB" id="5574975at2759"/>
<reference evidence="10" key="2">
    <citation type="submission" date="2021-01" db="UniProtKB">
        <authorList>
            <consortium name="EnsemblMetazoa"/>
        </authorList>
    </citation>
    <scope>IDENTIFICATION</scope>
</reference>
<proteinExistence type="inferred from homology"/>
<dbReference type="GO" id="GO:0070772">
    <property type="term" value="C:PAS complex"/>
    <property type="evidence" value="ECO:0000318"/>
    <property type="project" value="GO_Central"/>
</dbReference>
<dbReference type="InterPro" id="IPR021841">
    <property type="entry name" value="VAC14_Fig4p-bd"/>
</dbReference>
<feature type="domain" description="Vacuolar protein 14 C-terminal Fig4-binding" evidence="9">
    <location>
        <begin position="492"/>
        <end position="669"/>
    </location>
</feature>
<dbReference type="AlphaFoldDB" id="A0A7M7N7T1"/>
<comment type="subcellular location">
    <subcellularLocation>
        <location evidence="1">Endomembrane system</location>
    </subcellularLocation>
</comment>
<organism evidence="10 11">
    <name type="scientific">Strongylocentrotus purpuratus</name>
    <name type="common">Purple sea urchin</name>
    <dbReference type="NCBI Taxonomy" id="7668"/>
    <lineage>
        <taxon>Eukaryota</taxon>
        <taxon>Metazoa</taxon>
        <taxon>Echinodermata</taxon>
        <taxon>Eleutherozoa</taxon>
        <taxon>Echinozoa</taxon>
        <taxon>Echinoidea</taxon>
        <taxon>Euechinoidea</taxon>
        <taxon>Echinacea</taxon>
        <taxon>Camarodonta</taxon>
        <taxon>Echinidea</taxon>
        <taxon>Strongylocentrotidae</taxon>
        <taxon>Strongylocentrotus</taxon>
    </lineage>
</organism>
<evidence type="ECO:0000256" key="2">
    <source>
        <dbReference type="ARBA" id="ARBA00010225"/>
    </source>
</evidence>
<reference evidence="11" key="1">
    <citation type="submission" date="2015-02" db="EMBL/GenBank/DDBJ databases">
        <title>Genome sequencing for Strongylocentrotus purpuratus.</title>
        <authorList>
            <person name="Murali S."/>
            <person name="Liu Y."/>
            <person name="Vee V."/>
            <person name="English A."/>
            <person name="Wang M."/>
            <person name="Skinner E."/>
            <person name="Han Y."/>
            <person name="Muzny D.M."/>
            <person name="Worley K.C."/>
            <person name="Gibbs R.A."/>
        </authorList>
    </citation>
    <scope>NUCLEOTIDE SEQUENCE</scope>
</reference>
<dbReference type="EnsemblMetazoa" id="XM_030975843">
    <property type="protein sequence ID" value="XP_030831703"/>
    <property type="gene ID" value="LOC579402"/>
</dbReference>
<dbReference type="GeneID" id="579402"/>
<dbReference type="CTD" id="55697"/>
<dbReference type="FunFam" id="1.25.10.10:FF:000501">
    <property type="entry name" value="Blast:Protein VAC14 homolog"/>
    <property type="match status" value="1"/>
</dbReference>
<evidence type="ECO:0000256" key="4">
    <source>
        <dbReference type="ARBA" id="ARBA00022737"/>
    </source>
</evidence>
<keyword evidence="5" id="KW-0472">Membrane</keyword>
<protein>
    <recommendedName>
        <fullName evidence="3">Protein VAC14 homolog</fullName>
    </recommendedName>
</protein>